<feature type="transmembrane region" description="Helical" evidence="6">
    <location>
        <begin position="57"/>
        <end position="74"/>
    </location>
</feature>
<evidence type="ECO:0000256" key="1">
    <source>
        <dbReference type="ARBA" id="ARBA00004141"/>
    </source>
</evidence>
<protein>
    <recommendedName>
        <fullName evidence="9">Tryptophan-rich sensory protein</fullName>
    </recommendedName>
</protein>
<dbReference type="Proteomes" id="UP001161405">
    <property type="component" value="Unassembled WGS sequence"/>
</dbReference>
<name>A0ABQ5UR15_9HYPH</name>
<organism evidence="7 8">
    <name type="scientific">Maritalea porphyrae</name>
    <dbReference type="NCBI Taxonomy" id="880732"/>
    <lineage>
        <taxon>Bacteria</taxon>
        <taxon>Pseudomonadati</taxon>
        <taxon>Pseudomonadota</taxon>
        <taxon>Alphaproteobacteria</taxon>
        <taxon>Hyphomicrobiales</taxon>
        <taxon>Devosiaceae</taxon>
        <taxon>Maritalea</taxon>
    </lineage>
</organism>
<evidence type="ECO:0000256" key="2">
    <source>
        <dbReference type="ARBA" id="ARBA00007524"/>
    </source>
</evidence>
<evidence type="ECO:0008006" key="9">
    <source>
        <dbReference type="Google" id="ProtNLM"/>
    </source>
</evidence>
<accession>A0ABQ5UR15</accession>
<feature type="transmembrane region" description="Helical" evidence="6">
    <location>
        <begin position="86"/>
        <end position="104"/>
    </location>
</feature>
<evidence type="ECO:0000256" key="4">
    <source>
        <dbReference type="ARBA" id="ARBA00022989"/>
    </source>
</evidence>
<keyword evidence="4 6" id="KW-1133">Transmembrane helix</keyword>
<keyword evidence="3 6" id="KW-0812">Transmembrane</keyword>
<comment type="similarity">
    <text evidence="2">Belongs to the TspO/BZRP family.</text>
</comment>
<dbReference type="EMBL" id="BSNI01000002">
    <property type="protein sequence ID" value="GLQ17592.1"/>
    <property type="molecule type" value="Genomic_DNA"/>
</dbReference>
<reference evidence="7" key="1">
    <citation type="journal article" date="2014" name="Int. J. Syst. Evol. Microbiol.">
        <title>Complete genome of a new Firmicutes species belonging to the dominant human colonic microbiota ('Ruminococcus bicirculans') reveals two chromosomes and a selective capacity to utilize plant glucans.</title>
        <authorList>
            <consortium name="NISC Comparative Sequencing Program"/>
            <person name="Wegmann U."/>
            <person name="Louis P."/>
            <person name="Goesmann A."/>
            <person name="Henrissat B."/>
            <person name="Duncan S.H."/>
            <person name="Flint H.J."/>
        </authorList>
    </citation>
    <scope>NUCLEOTIDE SEQUENCE</scope>
    <source>
        <strain evidence="7">NBRC 107169</strain>
    </source>
</reference>
<dbReference type="RefSeq" id="WP_284363857.1">
    <property type="nucleotide sequence ID" value="NZ_BSNI01000002.1"/>
</dbReference>
<evidence type="ECO:0000256" key="5">
    <source>
        <dbReference type="ARBA" id="ARBA00023136"/>
    </source>
</evidence>
<dbReference type="Gene3D" id="1.20.1260.100">
    <property type="entry name" value="TspO/MBR protein"/>
    <property type="match status" value="1"/>
</dbReference>
<feature type="transmembrane region" description="Helical" evidence="6">
    <location>
        <begin position="16"/>
        <end position="37"/>
    </location>
</feature>
<gene>
    <name evidence="7" type="ORF">GCM10007879_18410</name>
</gene>
<evidence type="ECO:0000256" key="6">
    <source>
        <dbReference type="SAM" id="Phobius"/>
    </source>
</evidence>
<comment type="subcellular location">
    <subcellularLocation>
        <location evidence="1">Membrane</location>
        <topology evidence="1">Multi-pass membrane protein</topology>
    </subcellularLocation>
</comment>
<reference evidence="7" key="2">
    <citation type="submission" date="2023-01" db="EMBL/GenBank/DDBJ databases">
        <title>Draft genome sequence of Maritalea porphyrae strain NBRC 107169.</title>
        <authorList>
            <person name="Sun Q."/>
            <person name="Mori K."/>
        </authorList>
    </citation>
    <scope>NUCLEOTIDE SEQUENCE</scope>
    <source>
        <strain evidence="7">NBRC 107169</strain>
    </source>
</reference>
<proteinExistence type="inferred from homology"/>
<feature type="transmembrane region" description="Helical" evidence="6">
    <location>
        <begin position="110"/>
        <end position="129"/>
    </location>
</feature>
<evidence type="ECO:0000313" key="7">
    <source>
        <dbReference type="EMBL" id="GLQ17592.1"/>
    </source>
</evidence>
<dbReference type="InterPro" id="IPR038330">
    <property type="entry name" value="TspO/MBR-related_sf"/>
</dbReference>
<evidence type="ECO:0000256" key="3">
    <source>
        <dbReference type="ARBA" id="ARBA00022692"/>
    </source>
</evidence>
<keyword evidence="8" id="KW-1185">Reference proteome</keyword>
<dbReference type="Pfam" id="PF03073">
    <property type="entry name" value="TspO_MBR"/>
    <property type="match status" value="1"/>
</dbReference>
<evidence type="ECO:0000313" key="8">
    <source>
        <dbReference type="Proteomes" id="UP001161405"/>
    </source>
</evidence>
<sequence>MSNVQEHFGLEAPRRAGVTFIIFAVTIFPILTGPSIMANPEWFRSITWPSFTPMSKFWALAYLASHVLVAYQVAAERRVHGNRLFFQLWAATVLLTWGFVILFFAMQSLFFAALSQLLLTIVYVALIPLSRGSTLTAVLTLLPAAVYCGFAALIIYLAT</sequence>
<keyword evidence="5 6" id="KW-0472">Membrane</keyword>
<comment type="caution">
    <text evidence="7">The sequence shown here is derived from an EMBL/GenBank/DDBJ whole genome shotgun (WGS) entry which is preliminary data.</text>
</comment>
<dbReference type="InterPro" id="IPR004307">
    <property type="entry name" value="TspO_MBR"/>
</dbReference>
<feature type="transmembrane region" description="Helical" evidence="6">
    <location>
        <begin position="136"/>
        <end position="158"/>
    </location>
</feature>